<dbReference type="SUPFAM" id="SSF52540">
    <property type="entry name" value="P-loop containing nucleoside triphosphate hydrolases"/>
    <property type="match status" value="2"/>
</dbReference>
<proteinExistence type="predicted"/>
<dbReference type="InterPro" id="IPR003593">
    <property type="entry name" value="AAA+_ATPase"/>
</dbReference>
<dbReference type="AlphaFoldDB" id="A0A8H3ISL0"/>
<dbReference type="PANTHER" id="PTHR23077:SF27">
    <property type="entry name" value="ATPASE FAMILY GENE 2 PROTEIN HOMOLOG A"/>
    <property type="match status" value="1"/>
</dbReference>
<dbReference type="InterPro" id="IPR003960">
    <property type="entry name" value="ATPase_AAA_CS"/>
</dbReference>
<dbReference type="InterPro" id="IPR050168">
    <property type="entry name" value="AAA_ATPase_domain"/>
</dbReference>
<evidence type="ECO:0000256" key="1">
    <source>
        <dbReference type="ARBA" id="ARBA00022741"/>
    </source>
</evidence>
<dbReference type="FunFam" id="3.40.50.300:FF:001025">
    <property type="entry name" value="ATPase family, AAA domain-containing 2B"/>
    <property type="match status" value="1"/>
</dbReference>
<evidence type="ECO:0000313" key="6">
    <source>
        <dbReference type="Proteomes" id="UP000664169"/>
    </source>
</evidence>
<dbReference type="PANTHER" id="PTHR23077">
    <property type="entry name" value="AAA-FAMILY ATPASE"/>
    <property type="match status" value="1"/>
</dbReference>
<dbReference type="InterPro" id="IPR041569">
    <property type="entry name" value="AAA_lid_3"/>
</dbReference>
<keyword evidence="6" id="KW-1185">Reference proteome</keyword>
<accession>A0A8H3ISL0</accession>
<reference evidence="5" key="1">
    <citation type="submission" date="2021-03" db="EMBL/GenBank/DDBJ databases">
        <authorList>
            <person name="Tagirdzhanova G."/>
        </authorList>
    </citation>
    <scope>NUCLEOTIDE SEQUENCE</scope>
</reference>
<dbReference type="Proteomes" id="UP000664169">
    <property type="component" value="Unassembled WGS sequence"/>
</dbReference>
<dbReference type="GO" id="GO:0016887">
    <property type="term" value="F:ATP hydrolysis activity"/>
    <property type="evidence" value="ECO:0007669"/>
    <property type="project" value="InterPro"/>
</dbReference>
<organism evidence="5 6">
    <name type="scientific">Gomphillus americanus</name>
    <dbReference type="NCBI Taxonomy" id="1940652"/>
    <lineage>
        <taxon>Eukaryota</taxon>
        <taxon>Fungi</taxon>
        <taxon>Dikarya</taxon>
        <taxon>Ascomycota</taxon>
        <taxon>Pezizomycotina</taxon>
        <taxon>Lecanoromycetes</taxon>
        <taxon>OSLEUM clade</taxon>
        <taxon>Ostropomycetidae</taxon>
        <taxon>Ostropales</taxon>
        <taxon>Graphidaceae</taxon>
        <taxon>Gomphilloideae</taxon>
        <taxon>Gomphillus</taxon>
    </lineage>
</organism>
<name>A0A8H3ISL0_9LECA</name>
<sequence>MSKYSLRPVHRSSPDIKDVYKIFVPPKLYVSLRSGTSLWTLEDEQGTPVAIGKLSQAQDEIQNKVLQVAHEFKDLFSLSFSDNYILKKSDSQVRYATELVLVEEIREDGSSLLTSNDRHFWEGRLQGLLLNKLVSPGLCIEHVEAPSQTRSFRVKTISNAESANDLHTPMDIHNVSKDCNVRIDISRSSNGDVSRFGVDRRGLFGLEEQLDTIDQILDFYGPLRHPYYRITQAGLLLIGPAGSGTNLIADRISGLPWTNKRIVTETEIGKSPATSVPQIFLDCSKNQPCLIRIQQFQRLLSNLGTRLEDALIHAFSITKGTRVTVLAEVESIKMPSLLLSCFQFKIHITALDENARYALILHELVVRESRPQPTEKVITIVSQKTPGYTRDDLQQLVEEAIFYAHIRLKLASKHVVSLQDTGSNPEAKEFVVPKILDVTLDDFEEARELVSPFSLGKDSVSKYRTVRWSDIGGQEETKEMVEMLFEWPLRYPEKFEALGLRPGKGLLLYGPPGCSKTMTALALATEAKLNFIAIKGPELLTKYVGESEQNLRNTFARAQSMSPCVVFFDEIDSIDSGGSMSGGSRGGGVNLIGTLLNELDGVDEMKGVYILAATNKPWELDPALLRPGRFDSMIYVKLPDAKTRRDILQIRLDTMQHGFIDLDMLVEQTEGCSGAEVVDLCRNAAMAALKEQIHLKEETKVTGIHFEKALLQLRRDTSPDMVALFDAFANRSRRV</sequence>
<dbReference type="Gene3D" id="1.10.8.60">
    <property type="match status" value="2"/>
</dbReference>
<dbReference type="InterPro" id="IPR003959">
    <property type="entry name" value="ATPase_AAA_core"/>
</dbReference>
<dbReference type="OrthoDB" id="27435at2759"/>
<evidence type="ECO:0000313" key="5">
    <source>
        <dbReference type="EMBL" id="CAF9924579.1"/>
    </source>
</evidence>
<feature type="domain" description="AAA+ ATPase" evidence="4">
    <location>
        <begin position="502"/>
        <end position="640"/>
    </location>
</feature>
<dbReference type="Gene3D" id="3.40.50.300">
    <property type="entry name" value="P-loop containing nucleotide triphosphate hydrolases"/>
    <property type="match status" value="2"/>
</dbReference>
<keyword evidence="3" id="KW-0175">Coiled coil</keyword>
<gene>
    <name evidence="5" type="ORF">GOMPHAMPRED_003683</name>
</gene>
<dbReference type="SMART" id="SM00382">
    <property type="entry name" value="AAA"/>
    <property type="match status" value="1"/>
</dbReference>
<dbReference type="EMBL" id="CAJPDQ010000021">
    <property type="protein sequence ID" value="CAF9924579.1"/>
    <property type="molecule type" value="Genomic_DNA"/>
</dbReference>
<evidence type="ECO:0000256" key="3">
    <source>
        <dbReference type="ARBA" id="ARBA00023054"/>
    </source>
</evidence>
<dbReference type="Pfam" id="PF00004">
    <property type="entry name" value="AAA"/>
    <property type="match status" value="1"/>
</dbReference>
<dbReference type="GO" id="GO:0005737">
    <property type="term" value="C:cytoplasm"/>
    <property type="evidence" value="ECO:0007669"/>
    <property type="project" value="TreeGrafter"/>
</dbReference>
<dbReference type="InterPro" id="IPR027417">
    <property type="entry name" value="P-loop_NTPase"/>
</dbReference>
<keyword evidence="1" id="KW-0547">Nucleotide-binding</keyword>
<dbReference type="PROSITE" id="PS00674">
    <property type="entry name" value="AAA"/>
    <property type="match status" value="1"/>
</dbReference>
<evidence type="ECO:0000259" key="4">
    <source>
        <dbReference type="SMART" id="SM00382"/>
    </source>
</evidence>
<protein>
    <recommendedName>
        <fullName evidence="4">AAA+ ATPase domain-containing protein</fullName>
    </recommendedName>
</protein>
<keyword evidence="2" id="KW-0067">ATP-binding</keyword>
<dbReference type="GO" id="GO:0005524">
    <property type="term" value="F:ATP binding"/>
    <property type="evidence" value="ECO:0007669"/>
    <property type="project" value="UniProtKB-KW"/>
</dbReference>
<dbReference type="Pfam" id="PF17862">
    <property type="entry name" value="AAA_lid_3"/>
    <property type="match status" value="1"/>
</dbReference>
<comment type="caution">
    <text evidence="5">The sequence shown here is derived from an EMBL/GenBank/DDBJ whole genome shotgun (WGS) entry which is preliminary data.</text>
</comment>
<evidence type="ECO:0000256" key="2">
    <source>
        <dbReference type="ARBA" id="ARBA00022840"/>
    </source>
</evidence>